<evidence type="ECO:0000313" key="2">
    <source>
        <dbReference type="Proteomes" id="UP000574390"/>
    </source>
</evidence>
<gene>
    <name evidence="1" type="ORF">FOZ62_011673</name>
</gene>
<sequence length="546" mass="60624">MPPRPIQLDSIAIERAAPLSLKCLASILHSPACSLKGAKGYPSLCVAYTGEGQPVLTEKVTIRGTVVGVRRGPKLVEMSVDDGSGELLSCILWESSAEAWRQLPDDATELLCRVVAVKGQLRTFRNNLQIRITALDGIFDFSPDQEAQWWLDVVEEWDLVQTRIFEQCICPRPAEVIQLGPVSCQRYTLCPCRRLPPAFASAVAGYRTAIRALIDLRRRKDTVPSPSEIRDLRRVFETSYTKFGVKFDSGASVRLPGQCVSKCVAQMAIGELVKSGELARDEEESVRHWVATADTQSQKLPFSEVVSELGCVWEKLDSGWFLGFLHAVCEGEPQKRCVVKAAKLASERGASGLINVEVPRQDLAVCHSCLVDEDGGCPAITRFAEGPNQSTEDKDAVTGTTRGANGVGLYKAAEKRILNFTQGESRRRSVAAVLVLWSLWSTYFVLSSWMERSSQSDSVHDLQELTKEYHSMVGKLTGRKSELKWEKERLEEMNFVSVYGASSEPGRRLSYSSWAWDGRTKKTAKIREEIEGVESKTRAAEKELRA</sequence>
<dbReference type="CDD" id="cd03524">
    <property type="entry name" value="RPA2_OBF_family"/>
    <property type="match status" value="1"/>
</dbReference>
<name>A0A7J6Q8P3_PEROL</name>
<dbReference type="SUPFAM" id="SSF50249">
    <property type="entry name" value="Nucleic acid-binding proteins"/>
    <property type="match status" value="1"/>
</dbReference>
<comment type="caution">
    <text evidence="1">The sequence shown here is derived from an EMBL/GenBank/DDBJ whole genome shotgun (WGS) entry which is preliminary data.</text>
</comment>
<feature type="non-terminal residue" evidence="1">
    <location>
        <position position="546"/>
    </location>
</feature>
<protein>
    <submittedName>
        <fullName evidence="1">Uncharacterized protein</fullName>
    </submittedName>
</protein>
<dbReference type="Proteomes" id="UP000574390">
    <property type="component" value="Unassembled WGS sequence"/>
</dbReference>
<reference evidence="1 2" key="1">
    <citation type="submission" date="2020-04" db="EMBL/GenBank/DDBJ databases">
        <title>Perkinsus olseni comparative genomics.</title>
        <authorList>
            <person name="Bogema D.R."/>
        </authorList>
    </citation>
    <scope>NUCLEOTIDE SEQUENCE [LARGE SCALE GENOMIC DNA]</scope>
    <source>
        <strain evidence="1">ATCC PRA-205</strain>
    </source>
</reference>
<dbReference type="Gene3D" id="2.40.50.140">
    <property type="entry name" value="Nucleic acid-binding proteins"/>
    <property type="match status" value="1"/>
</dbReference>
<evidence type="ECO:0000313" key="1">
    <source>
        <dbReference type="EMBL" id="KAF4703940.1"/>
    </source>
</evidence>
<dbReference type="EMBL" id="JABANM010031825">
    <property type="protein sequence ID" value="KAF4703940.1"/>
    <property type="molecule type" value="Genomic_DNA"/>
</dbReference>
<proteinExistence type="predicted"/>
<dbReference type="InterPro" id="IPR012340">
    <property type="entry name" value="NA-bd_OB-fold"/>
</dbReference>
<accession>A0A7J6Q8P3</accession>
<organism evidence="1 2">
    <name type="scientific">Perkinsus olseni</name>
    <name type="common">Perkinsus atlanticus</name>
    <dbReference type="NCBI Taxonomy" id="32597"/>
    <lineage>
        <taxon>Eukaryota</taxon>
        <taxon>Sar</taxon>
        <taxon>Alveolata</taxon>
        <taxon>Perkinsozoa</taxon>
        <taxon>Perkinsea</taxon>
        <taxon>Perkinsida</taxon>
        <taxon>Perkinsidae</taxon>
        <taxon>Perkinsus</taxon>
    </lineage>
</organism>
<dbReference type="AlphaFoldDB" id="A0A7J6Q8P3"/>